<evidence type="ECO:0000259" key="1">
    <source>
        <dbReference type="Pfam" id="PF07991"/>
    </source>
</evidence>
<dbReference type="InterPro" id="IPR008927">
    <property type="entry name" value="6-PGluconate_DH-like_C_sf"/>
</dbReference>
<evidence type="ECO:0000259" key="2">
    <source>
        <dbReference type="Pfam" id="PF09130"/>
    </source>
</evidence>
<feature type="domain" description="KARI N-terminal Rossmann" evidence="1">
    <location>
        <begin position="16"/>
        <end position="85"/>
    </location>
</feature>
<dbReference type="OrthoDB" id="9988102at2759"/>
<evidence type="ECO:0000313" key="4">
    <source>
        <dbReference type="Proteomes" id="UP000308199"/>
    </source>
</evidence>
<gene>
    <name evidence="3" type="ORF">EW145_g2168</name>
</gene>
<dbReference type="SUPFAM" id="SSF48179">
    <property type="entry name" value="6-phosphogluconate dehydrogenase C-terminal domain-like"/>
    <property type="match status" value="1"/>
</dbReference>
<evidence type="ECO:0000313" key="3">
    <source>
        <dbReference type="EMBL" id="THH09213.1"/>
    </source>
</evidence>
<dbReference type="Proteomes" id="UP000308199">
    <property type="component" value="Unassembled WGS sequence"/>
</dbReference>
<dbReference type="EMBL" id="SGPK01000071">
    <property type="protein sequence ID" value="THH09213.1"/>
    <property type="molecule type" value="Genomic_DNA"/>
</dbReference>
<name>A0A4V3XDC5_9AGAM</name>
<dbReference type="SUPFAM" id="SSF51735">
    <property type="entry name" value="NAD(P)-binding Rossmann-fold domains"/>
    <property type="match status" value="1"/>
</dbReference>
<dbReference type="Pfam" id="PF09130">
    <property type="entry name" value="DUF1932"/>
    <property type="match status" value="1"/>
</dbReference>
<sequence>MFRLDLRLMSFRAMATIAIVSPGAMGAGIAKRLSDAGCRVLSILSGRSTSSRRRAAEAGMHDASLAQIVCEADWVLSILPPDRAEPFVRDFLNAIESIGEDVTLPVFVDCNAKNPETAIRFARLFSSSSKSASGRVVFLNASIVGLPPEGTHVPTFYASAERNPMDQRALEKFATLAQHGLRVKLLTGDSADVRDASALKMSFSGIMKGMVGLYEIMILAAHTHSPAIADALLNEMRSSLPNDLAFIDKYVPQSFDKAYRFVREMEEMAGFVRGHINVETKEAGTTNVNEVGQIYDGLASLFQRLSESADGGGYMHKDGSSDVDVLRNFAEGAHKAA</sequence>
<dbReference type="Gene3D" id="3.40.50.720">
    <property type="entry name" value="NAD(P)-binding Rossmann-like Domain"/>
    <property type="match status" value="1"/>
</dbReference>
<evidence type="ECO:0008006" key="5">
    <source>
        <dbReference type="Google" id="ProtNLM"/>
    </source>
</evidence>
<dbReference type="InterPro" id="IPR013116">
    <property type="entry name" value="KARI_N"/>
</dbReference>
<feature type="domain" description="Phosphogluconate dehydrogenase NAD-binding putative C-terminal" evidence="2">
    <location>
        <begin position="224"/>
        <end position="304"/>
    </location>
</feature>
<keyword evidence="4" id="KW-1185">Reference proteome</keyword>
<dbReference type="Pfam" id="PF07991">
    <property type="entry name" value="KARI_N"/>
    <property type="match status" value="1"/>
</dbReference>
<dbReference type="InterPro" id="IPR036291">
    <property type="entry name" value="NAD(P)-bd_dom_sf"/>
</dbReference>
<reference evidence="3 4" key="1">
    <citation type="submission" date="2019-02" db="EMBL/GenBank/DDBJ databases">
        <title>Genome sequencing of the rare red list fungi Phellinidium pouzarii.</title>
        <authorList>
            <person name="Buettner E."/>
            <person name="Kellner H."/>
        </authorList>
    </citation>
    <scope>NUCLEOTIDE SEQUENCE [LARGE SCALE GENOMIC DNA]</scope>
    <source>
        <strain evidence="3 4">DSM 108285</strain>
    </source>
</reference>
<dbReference type="InterPro" id="IPR015814">
    <property type="entry name" value="Pgluconate_DH_NAD-bd_C"/>
</dbReference>
<proteinExistence type="predicted"/>
<dbReference type="AlphaFoldDB" id="A0A4V3XDC5"/>
<accession>A0A4V3XDC5</accession>
<protein>
    <recommendedName>
        <fullName evidence="5">Phosphogluconate dehydrogenase NAD-binding putative C-terminal domain-containing protein</fullName>
    </recommendedName>
</protein>
<comment type="caution">
    <text evidence="3">The sequence shown here is derived from an EMBL/GenBank/DDBJ whole genome shotgun (WGS) entry which is preliminary data.</text>
</comment>
<organism evidence="3 4">
    <name type="scientific">Phellinidium pouzarii</name>
    <dbReference type="NCBI Taxonomy" id="167371"/>
    <lineage>
        <taxon>Eukaryota</taxon>
        <taxon>Fungi</taxon>
        <taxon>Dikarya</taxon>
        <taxon>Basidiomycota</taxon>
        <taxon>Agaricomycotina</taxon>
        <taxon>Agaricomycetes</taxon>
        <taxon>Hymenochaetales</taxon>
        <taxon>Hymenochaetaceae</taxon>
        <taxon>Phellinidium</taxon>
    </lineage>
</organism>